<gene>
    <name evidence="4" type="ORF">GCM10011492_21620</name>
</gene>
<name>A0A916T547_9MICO</name>
<keyword evidence="5" id="KW-1185">Reference proteome</keyword>
<reference evidence="4" key="2">
    <citation type="submission" date="2020-09" db="EMBL/GenBank/DDBJ databases">
        <authorList>
            <person name="Sun Q."/>
            <person name="Zhou Y."/>
        </authorList>
    </citation>
    <scope>NUCLEOTIDE SEQUENCE</scope>
    <source>
        <strain evidence="4">CGMCC 1.15085</strain>
    </source>
</reference>
<comment type="caution">
    <text evidence="4">The sequence shown here is derived from an EMBL/GenBank/DDBJ whole genome shotgun (WGS) entry which is preliminary data.</text>
</comment>
<dbReference type="SUPFAM" id="SSF51905">
    <property type="entry name" value="FAD/NAD(P)-binding domain"/>
    <property type="match status" value="1"/>
</dbReference>
<dbReference type="EMBL" id="BMHI01000003">
    <property type="protein sequence ID" value="GGB30809.1"/>
    <property type="molecule type" value="Genomic_DNA"/>
</dbReference>
<dbReference type="Pfam" id="PF01494">
    <property type="entry name" value="FAD_binding_3"/>
    <property type="match status" value="1"/>
</dbReference>
<dbReference type="Gene3D" id="3.50.50.60">
    <property type="entry name" value="FAD/NAD(P)-binding domain"/>
    <property type="match status" value="1"/>
</dbReference>
<evidence type="ECO:0000256" key="2">
    <source>
        <dbReference type="ARBA" id="ARBA00023033"/>
    </source>
</evidence>
<dbReference type="InterPro" id="IPR050493">
    <property type="entry name" value="FAD-dep_Monooxygenase_BioMet"/>
</dbReference>
<dbReference type="Proteomes" id="UP000636793">
    <property type="component" value="Unassembled WGS sequence"/>
</dbReference>
<dbReference type="GO" id="GO:0004497">
    <property type="term" value="F:monooxygenase activity"/>
    <property type="evidence" value="ECO:0007669"/>
    <property type="project" value="UniProtKB-KW"/>
</dbReference>
<dbReference type="GO" id="GO:0071949">
    <property type="term" value="F:FAD binding"/>
    <property type="evidence" value="ECO:0007669"/>
    <property type="project" value="InterPro"/>
</dbReference>
<evidence type="ECO:0000259" key="3">
    <source>
        <dbReference type="Pfam" id="PF01494"/>
    </source>
</evidence>
<organism evidence="4 5">
    <name type="scientific">Flexivirga endophytica</name>
    <dbReference type="NCBI Taxonomy" id="1849103"/>
    <lineage>
        <taxon>Bacteria</taxon>
        <taxon>Bacillati</taxon>
        <taxon>Actinomycetota</taxon>
        <taxon>Actinomycetes</taxon>
        <taxon>Micrococcales</taxon>
        <taxon>Dermacoccaceae</taxon>
        <taxon>Flexivirga</taxon>
    </lineage>
</organism>
<evidence type="ECO:0000313" key="5">
    <source>
        <dbReference type="Proteomes" id="UP000636793"/>
    </source>
</evidence>
<protein>
    <submittedName>
        <fullName evidence="4">Salicylate hydroxylase</fullName>
    </submittedName>
</protein>
<keyword evidence="1" id="KW-0560">Oxidoreductase</keyword>
<keyword evidence="2" id="KW-0503">Monooxygenase</keyword>
<dbReference type="PANTHER" id="PTHR13789:SF309">
    <property type="entry name" value="PUTATIVE (AFU_ORTHOLOGUE AFUA_6G14510)-RELATED"/>
    <property type="match status" value="1"/>
</dbReference>
<evidence type="ECO:0000313" key="4">
    <source>
        <dbReference type="EMBL" id="GGB30809.1"/>
    </source>
</evidence>
<dbReference type="PANTHER" id="PTHR13789">
    <property type="entry name" value="MONOOXYGENASE"/>
    <property type="match status" value="1"/>
</dbReference>
<accession>A0A916T547</accession>
<dbReference type="InterPro" id="IPR002938">
    <property type="entry name" value="FAD-bd"/>
</dbReference>
<dbReference type="RefSeq" id="WP_188837011.1">
    <property type="nucleotide sequence ID" value="NZ_BMHI01000003.1"/>
</dbReference>
<dbReference type="InterPro" id="IPR036188">
    <property type="entry name" value="FAD/NAD-bd_sf"/>
</dbReference>
<feature type="domain" description="FAD-binding" evidence="3">
    <location>
        <begin position="103"/>
        <end position="284"/>
    </location>
</feature>
<evidence type="ECO:0000256" key="1">
    <source>
        <dbReference type="ARBA" id="ARBA00023002"/>
    </source>
</evidence>
<proteinExistence type="predicted"/>
<dbReference type="AlphaFoldDB" id="A0A916T547"/>
<reference evidence="4" key="1">
    <citation type="journal article" date="2014" name="Int. J. Syst. Evol. Microbiol.">
        <title>Complete genome sequence of Corynebacterium casei LMG S-19264T (=DSM 44701T), isolated from a smear-ripened cheese.</title>
        <authorList>
            <consortium name="US DOE Joint Genome Institute (JGI-PGF)"/>
            <person name="Walter F."/>
            <person name="Albersmeier A."/>
            <person name="Kalinowski J."/>
            <person name="Ruckert C."/>
        </authorList>
    </citation>
    <scope>NUCLEOTIDE SEQUENCE</scope>
    <source>
        <strain evidence="4">CGMCC 1.15085</strain>
    </source>
</reference>
<dbReference type="PRINTS" id="PR00420">
    <property type="entry name" value="RNGMNOXGNASE"/>
</dbReference>
<sequence>MPQRIATVGGGIAGMTLAASLDPRRFEVSVHEAQPERAAVGSALGLWGAARRVLRRLDALPESGARQTGGALHRMDGRRLLAAHGPGPVMVDRPTLLAALDAAVPATVRRVTEEVTDPESLDADLVIGADGVRSRVRGLVEPSAAERVGTPYVALRGIRSGTTRSADIGEYWGGGLLAGLVPIAGDRTYWFTTHRSELTEPFEVQHVLDEARERFAGAAPGIRRALADAGPDTLATALWVAPPMRRYAHGRCVVIGDAAHAMLPNLGRGACSAIVDAATLAGTLNSDGDLRRWQARRVPATQAARLGSAAVMRAALAIP</sequence>